<feature type="region of interest" description="Disordered" evidence="1">
    <location>
        <begin position="1"/>
        <end position="139"/>
    </location>
</feature>
<organism evidence="2 3">
    <name type="scientific">Phytophthora nicotianae P1976</name>
    <dbReference type="NCBI Taxonomy" id="1317066"/>
    <lineage>
        <taxon>Eukaryota</taxon>
        <taxon>Sar</taxon>
        <taxon>Stramenopiles</taxon>
        <taxon>Oomycota</taxon>
        <taxon>Peronosporomycetes</taxon>
        <taxon>Peronosporales</taxon>
        <taxon>Peronosporaceae</taxon>
        <taxon>Phytophthora</taxon>
    </lineage>
</organism>
<gene>
    <name evidence="2" type="ORF">F444_04648</name>
</gene>
<dbReference type="OrthoDB" id="121634at2759"/>
<evidence type="ECO:0000313" key="3">
    <source>
        <dbReference type="Proteomes" id="UP000028582"/>
    </source>
</evidence>
<feature type="compositionally biased region" description="Basic and acidic residues" evidence="1">
    <location>
        <begin position="39"/>
        <end position="65"/>
    </location>
</feature>
<dbReference type="Proteomes" id="UP000028582">
    <property type="component" value="Unassembled WGS sequence"/>
</dbReference>
<sequence>MAARRSVLNGTSAWEREEKASQQRDYAAQLQEQILQKQARQEQEKARRQQEQHEELKMLERERAAATRKRQPHQEQKTTTESSLPAPSPQRVMTMPQMPIGDSQQHGAPMVSPLKSVGADPGTGTTAGELSTESSLPAPNVGSEAYMPAFSSAPSVFESILREPGIGARSITFYEDLTALHKLAAELDLSAKQRRTEAQNHYVKPNFLCQQEVSTAPATISPTASHTPDRLSDDMIMQKDIQLNDNHPAISQTTIRSNLDGLRGESVLLPLTTSKLSPSFSHSKKVSRLSASPHRQFVASMETEDDMASMGALDNSSEMLRFTTAKS</sequence>
<comment type="caution">
    <text evidence="2">The sequence shown here is derived from an EMBL/GenBank/DDBJ whole genome shotgun (WGS) entry which is preliminary data.</text>
</comment>
<name>A0A081AQ11_PHYNI</name>
<evidence type="ECO:0000313" key="2">
    <source>
        <dbReference type="EMBL" id="ETO80972.1"/>
    </source>
</evidence>
<proteinExistence type="predicted"/>
<dbReference type="EMBL" id="ANJA01000930">
    <property type="protein sequence ID" value="ETO80972.1"/>
    <property type="molecule type" value="Genomic_DNA"/>
</dbReference>
<evidence type="ECO:0000256" key="1">
    <source>
        <dbReference type="SAM" id="MobiDB-lite"/>
    </source>
</evidence>
<protein>
    <submittedName>
        <fullName evidence="2">Uncharacterized protein</fullName>
    </submittedName>
</protein>
<dbReference type="AlphaFoldDB" id="A0A081AQ11"/>
<reference evidence="2 3" key="1">
    <citation type="submission" date="2013-11" db="EMBL/GenBank/DDBJ databases">
        <title>The Genome Sequence of Phytophthora parasitica P1976.</title>
        <authorList>
            <consortium name="The Broad Institute Genomics Platform"/>
            <person name="Russ C."/>
            <person name="Tyler B."/>
            <person name="Panabieres F."/>
            <person name="Shan W."/>
            <person name="Tripathy S."/>
            <person name="Grunwald N."/>
            <person name="Machado M."/>
            <person name="Johnson C.S."/>
            <person name="Walker B."/>
            <person name="Young S."/>
            <person name="Zeng Q."/>
            <person name="Gargeya S."/>
            <person name="Fitzgerald M."/>
            <person name="Haas B."/>
            <person name="Abouelleil A."/>
            <person name="Allen A.W."/>
            <person name="Alvarado L."/>
            <person name="Arachchi H.M."/>
            <person name="Berlin A.M."/>
            <person name="Chapman S.B."/>
            <person name="Gainer-Dewar J."/>
            <person name="Goldberg J."/>
            <person name="Griggs A."/>
            <person name="Gujja S."/>
            <person name="Hansen M."/>
            <person name="Howarth C."/>
            <person name="Imamovic A."/>
            <person name="Ireland A."/>
            <person name="Larimer J."/>
            <person name="McCowan C."/>
            <person name="Murphy C."/>
            <person name="Pearson M."/>
            <person name="Poon T.W."/>
            <person name="Priest M."/>
            <person name="Roberts A."/>
            <person name="Saif S."/>
            <person name="Shea T."/>
            <person name="Sisk P."/>
            <person name="Sykes S."/>
            <person name="Wortman J."/>
            <person name="Nusbaum C."/>
            <person name="Birren B."/>
        </authorList>
    </citation>
    <scope>NUCLEOTIDE SEQUENCE [LARGE SCALE GENOMIC DNA]</scope>
    <source>
        <strain evidence="2 3">P1976</strain>
    </source>
</reference>
<accession>A0A081AQ11</accession>
<feature type="compositionally biased region" description="Polar residues" evidence="1">
    <location>
        <begin position="123"/>
        <end position="137"/>
    </location>
</feature>